<organism evidence="2 3">
    <name type="scientific">Sordaria brevicollis</name>
    <dbReference type="NCBI Taxonomy" id="83679"/>
    <lineage>
        <taxon>Eukaryota</taxon>
        <taxon>Fungi</taxon>
        <taxon>Dikarya</taxon>
        <taxon>Ascomycota</taxon>
        <taxon>Pezizomycotina</taxon>
        <taxon>Sordariomycetes</taxon>
        <taxon>Sordariomycetidae</taxon>
        <taxon>Sordariales</taxon>
        <taxon>Sordariaceae</taxon>
        <taxon>Sordaria</taxon>
    </lineage>
</organism>
<evidence type="ECO:0000256" key="1">
    <source>
        <dbReference type="SAM" id="SignalP"/>
    </source>
</evidence>
<evidence type="ECO:0000313" key="3">
    <source>
        <dbReference type="Proteomes" id="UP001281003"/>
    </source>
</evidence>
<reference evidence="2" key="1">
    <citation type="journal article" date="2023" name="Mol. Phylogenet. Evol.">
        <title>Genome-scale phylogeny and comparative genomics of the fungal order Sordariales.</title>
        <authorList>
            <person name="Hensen N."/>
            <person name="Bonometti L."/>
            <person name="Westerberg I."/>
            <person name="Brannstrom I.O."/>
            <person name="Guillou S."/>
            <person name="Cros-Aarteil S."/>
            <person name="Calhoun S."/>
            <person name="Haridas S."/>
            <person name="Kuo A."/>
            <person name="Mondo S."/>
            <person name="Pangilinan J."/>
            <person name="Riley R."/>
            <person name="LaButti K."/>
            <person name="Andreopoulos B."/>
            <person name="Lipzen A."/>
            <person name="Chen C."/>
            <person name="Yan M."/>
            <person name="Daum C."/>
            <person name="Ng V."/>
            <person name="Clum A."/>
            <person name="Steindorff A."/>
            <person name="Ohm R.A."/>
            <person name="Martin F."/>
            <person name="Silar P."/>
            <person name="Natvig D.O."/>
            <person name="Lalanne C."/>
            <person name="Gautier V."/>
            <person name="Ament-Velasquez S.L."/>
            <person name="Kruys A."/>
            <person name="Hutchinson M.I."/>
            <person name="Powell A.J."/>
            <person name="Barry K."/>
            <person name="Miller A.N."/>
            <person name="Grigoriev I.V."/>
            <person name="Debuchy R."/>
            <person name="Gladieux P."/>
            <person name="Hiltunen Thoren M."/>
            <person name="Johannesson H."/>
        </authorList>
    </citation>
    <scope>NUCLEOTIDE SEQUENCE</scope>
    <source>
        <strain evidence="2">FGSC 1904</strain>
    </source>
</reference>
<gene>
    <name evidence="2" type="ORF">B0T20DRAFT_276372</name>
</gene>
<protein>
    <recommendedName>
        <fullName evidence="4">Secreted protein</fullName>
    </recommendedName>
</protein>
<proteinExistence type="predicted"/>
<name>A0AAE0UAP1_SORBR</name>
<dbReference type="Proteomes" id="UP001281003">
    <property type="component" value="Unassembled WGS sequence"/>
</dbReference>
<accession>A0AAE0UAP1</accession>
<evidence type="ECO:0008006" key="4">
    <source>
        <dbReference type="Google" id="ProtNLM"/>
    </source>
</evidence>
<sequence>MLAALISVFVHHLTSLPLGILHPITSYPYHHSLSPSCHFLNRHCIQSPWNPDRRCLSRIHWYLCWLSSNCRRLSYQRLSQQNHQAMIAWACRNSQHRAFLSLCHR</sequence>
<feature type="chain" id="PRO_5042002391" description="Secreted protein" evidence="1">
    <location>
        <begin position="16"/>
        <end position="105"/>
    </location>
</feature>
<dbReference type="EMBL" id="JAUTDP010000009">
    <property type="protein sequence ID" value="KAK3396624.1"/>
    <property type="molecule type" value="Genomic_DNA"/>
</dbReference>
<keyword evidence="3" id="KW-1185">Reference proteome</keyword>
<comment type="caution">
    <text evidence="2">The sequence shown here is derived from an EMBL/GenBank/DDBJ whole genome shotgun (WGS) entry which is preliminary data.</text>
</comment>
<dbReference type="AlphaFoldDB" id="A0AAE0UAP1"/>
<feature type="signal peptide" evidence="1">
    <location>
        <begin position="1"/>
        <end position="15"/>
    </location>
</feature>
<keyword evidence="1" id="KW-0732">Signal</keyword>
<reference evidence="2" key="2">
    <citation type="submission" date="2023-07" db="EMBL/GenBank/DDBJ databases">
        <authorList>
            <consortium name="Lawrence Berkeley National Laboratory"/>
            <person name="Haridas S."/>
            <person name="Hensen N."/>
            <person name="Bonometti L."/>
            <person name="Westerberg I."/>
            <person name="Brannstrom I.O."/>
            <person name="Guillou S."/>
            <person name="Cros-Aarteil S."/>
            <person name="Calhoun S."/>
            <person name="Kuo A."/>
            <person name="Mondo S."/>
            <person name="Pangilinan J."/>
            <person name="Riley R."/>
            <person name="LaButti K."/>
            <person name="Andreopoulos B."/>
            <person name="Lipzen A."/>
            <person name="Chen C."/>
            <person name="Yanf M."/>
            <person name="Daum C."/>
            <person name="Ng V."/>
            <person name="Clum A."/>
            <person name="Steindorff A."/>
            <person name="Ohm R."/>
            <person name="Martin F."/>
            <person name="Silar P."/>
            <person name="Natvig D."/>
            <person name="Lalanne C."/>
            <person name="Gautier V."/>
            <person name="Ament-velasquez S.L."/>
            <person name="Kruys A."/>
            <person name="Hutchinson M.I."/>
            <person name="Powell A.J."/>
            <person name="Barry K."/>
            <person name="Miller A.N."/>
            <person name="Grigoriev I.V."/>
            <person name="Debuchy R."/>
            <person name="Gladieux P."/>
            <person name="Thoren M.H."/>
            <person name="Johannesson H."/>
        </authorList>
    </citation>
    <scope>NUCLEOTIDE SEQUENCE</scope>
    <source>
        <strain evidence="2">FGSC 1904</strain>
    </source>
</reference>
<evidence type="ECO:0000313" key="2">
    <source>
        <dbReference type="EMBL" id="KAK3396624.1"/>
    </source>
</evidence>